<reference evidence="3" key="1">
    <citation type="submission" date="2017-02" db="UniProtKB">
        <authorList>
            <consortium name="WormBaseParasite"/>
        </authorList>
    </citation>
    <scope>IDENTIFICATION</scope>
</reference>
<protein>
    <submittedName>
        <fullName evidence="3">MSP domain-containing protein</fullName>
    </submittedName>
</protein>
<evidence type="ECO:0000313" key="3">
    <source>
        <dbReference type="WBParaSite" id="ASIM_0001676601-mRNA-1"/>
    </source>
</evidence>
<sequence>MEFCLADFSSQLNFAGLCMSFFDMPGEDCLDLKFARYNDQYCSILRFVNFKHRNDVSKAIVRLRNIADLPLNFKIKRDKECDILCHPAGNGIVAPHSSCLCVLTWHLPKNAITWSSLKPPRLAIVTNFYSGHDFTAGDKYTTKFLATVMDIEQDIQTKPPTTRITFVQDKLPLVAPYNPPNKQQQQFETAEPFAEQLAEEPQTYGDELQYHNRVIDWMQLHPTEFLITVFVVCICTTCVLIDFFDTNEDSS</sequence>
<reference evidence="1 2" key="2">
    <citation type="submission" date="2018-11" db="EMBL/GenBank/DDBJ databases">
        <authorList>
            <consortium name="Pathogen Informatics"/>
        </authorList>
    </citation>
    <scope>NUCLEOTIDE SEQUENCE [LARGE SCALE GENOMIC DNA]</scope>
</reference>
<evidence type="ECO:0000313" key="1">
    <source>
        <dbReference type="EMBL" id="VDK57039.1"/>
    </source>
</evidence>
<dbReference type="Proteomes" id="UP000267096">
    <property type="component" value="Unassembled WGS sequence"/>
</dbReference>
<dbReference type="EMBL" id="UYRR01032867">
    <property type="protein sequence ID" value="VDK57039.1"/>
    <property type="molecule type" value="Genomic_DNA"/>
</dbReference>
<organism evidence="3">
    <name type="scientific">Anisakis simplex</name>
    <name type="common">Herring worm</name>
    <dbReference type="NCBI Taxonomy" id="6269"/>
    <lineage>
        <taxon>Eukaryota</taxon>
        <taxon>Metazoa</taxon>
        <taxon>Ecdysozoa</taxon>
        <taxon>Nematoda</taxon>
        <taxon>Chromadorea</taxon>
        <taxon>Rhabditida</taxon>
        <taxon>Spirurina</taxon>
        <taxon>Ascaridomorpha</taxon>
        <taxon>Ascaridoidea</taxon>
        <taxon>Anisakidae</taxon>
        <taxon>Anisakis</taxon>
        <taxon>Anisakis simplex complex</taxon>
    </lineage>
</organism>
<proteinExistence type="predicted"/>
<keyword evidence="2" id="KW-1185">Reference proteome</keyword>
<dbReference type="WBParaSite" id="ASIM_0001676601-mRNA-1">
    <property type="protein sequence ID" value="ASIM_0001676601-mRNA-1"/>
    <property type="gene ID" value="ASIM_0001676601"/>
</dbReference>
<evidence type="ECO:0000313" key="2">
    <source>
        <dbReference type="Proteomes" id="UP000267096"/>
    </source>
</evidence>
<accession>A0A0M3K725</accession>
<dbReference type="OrthoDB" id="5893455at2759"/>
<gene>
    <name evidence="1" type="ORF">ASIM_LOCUS16172</name>
</gene>
<dbReference type="AlphaFoldDB" id="A0A0M3K725"/>
<name>A0A0M3K725_ANISI</name>